<keyword evidence="3" id="KW-0808">Transferase</keyword>
<evidence type="ECO:0000313" key="10">
    <source>
        <dbReference type="EMBL" id="PNT66766.1"/>
    </source>
</evidence>
<dbReference type="EC" id="2.7.11.1" evidence="1"/>
<dbReference type="Gene3D" id="1.10.510.10">
    <property type="entry name" value="Transferase(Phosphotransferase) domain 1"/>
    <property type="match status" value="2"/>
</dbReference>
<keyword evidence="12" id="KW-1185">Reference proteome</keyword>
<evidence type="ECO:0000256" key="7">
    <source>
        <dbReference type="ARBA" id="ARBA00047899"/>
    </source>
</evidence>
<reference evidence="10" key="2">
    <citation type="submission" date="2017-06" db="EMBL/GenBank/DDBJ databases">
        <title>WGS assembly of Brachypodium distachyon.</title>
        <authorList>
            <consortium name="The International Brachypodium Initiative"/>
            <person name="Lucas S."/>
            <person name="Harmon-Smith M."/>
            <person name="Lail K."/>
            <person name="Tice H."/>
            <person name="Grimwood J."/>
            <person name="Bruce D."/>
            <person name="Barry K."/>
            <person name="Shu S."/>
            <person name="Lindquist E."/>
            <person name="Wang M."/>
            <person name="Pitluck S."/>
            <person name="Vogel J.P."/>
            <person name="Garvin D.F."/>
            <person name="Mockler T.C."/>
            <person name="Schmutz J."/>
            <person name="Rokhsar D."/>
            <person name="Bevan M.W."/>
        </authorList>
    </citation>
    <scope>NUCLEOTIDE SEQUENCE</scope>
    <source>
        <strain evidence="10">Bd21</strain>
    </source>
</reference>
<dbReference type="SMART" id="SM00220">
    <property type="entry name" value="S_TKc"/>
    <property type="match status" value="1"/>
</dbReference>
<evidence type="ECO:0000256" key="8">
    <source>
        <dbReference type="ARBA" id="ARBA00048679"/>
    </source>
</evidence>
<keyword evidence="5" id="KW-0418">Kinase</keyword>
<evidence type="ECO:0000256" key="1">
    <source>
        <dbReference type="ARBA" id="ARBA00012513"/>
    </source>
</evidence>
<reference evidence="10 11" key="1">
    <citation type="journal article" date="2010" name="Nature">
        <title>Genome sequencing and analysis of the model grass Brachypodium distachyon.</title>
        <authorList>
            <consortium name="International Brachypodium Initiative"/>
        </authorList>
    </citation>
    <scope>NUCLEOTIDE SEQUENCE [LARGE SCALE GENOMIC DNA]</scope>
    <source>
        <strain evidence="10 11">Bd21</strain>
    </source>
</reference>
<evidence type="ECO:0000256" key="6">
    <source>
        <dbReference type="ARBA" id="ARBA00022840"/>
    </source>
</evidence>
<comment type="catalytic activity">
    <reaction evidence="8">
        <text>L-seryl-[protein] + ATP = O-phospho-L-seryl-[protein] + ADP + H(+)</text>
        <dbReference type="Rhea" id="RHEA:17989"/>
        <dbReference type="Rhea" id="RHEA-COMP:9863"/>
        <dbReference type="Rhea" id="RHEA-COMP:11604"/>
        <dbReference type="ChEBI" id="CHEBI:15378"/>
        <dbReference type="ChEBI" id="CHEBI:29999"/>
        <dbReference type="ChEBI" id="CHEBI:30616"/>
        <dbReference type="ChEBI" id="CHEBI:83421"/>
        <dbReference type="ChEBI" id="CHEBI:456216"/>
        <dbReference type="EC" id="2.7.11.1"/>
    </reaction>
</comment>
<dbReference type="Gramene" id="PNT66766">
    <property type="protein sequence ID" value="PNT66766"/>
    <property type="gene ID" value="BRADI_3g16758v3"/>
</dbReference>
<dbReference type="SUPFAM" id="SSF56112">
    <property type="entry name" value="Protein kinase-like (PK-like)"/>
    <property type="match status" value="2"/>
</dbReference>
<evidence type="ECO:0000256" key="4">
    <source>
        <dbReference type="ARBA" id="ARBA00022741"/>
    </source>
</evidence>
<dbReference type="InterPro" id="IPR000719">
    <property type="entry name" value="Prot_kinase_dom"/>
</dbReference>
<dbReference type="PROSITE" id="PS50011">
    <property type="entry name" value="PROTEIN_KINASE_DOM"/>
    <property type="match status" value="1"/>
</dbReference>
<dbReference type="FunCoup" id="A0A2K2CXM0">
    <property type="interactions" value="111"/>
</dbReference>
<name>A0A2K2CXM0_BRADI</name>
<dbReference type="EnsemblPlants" id="PNT66766">
    <property type="protein sequence ID" value="PNT66766"/>
    <property type="gene ID" value="BRADI_3g16758v3"/>
</dbReference>
<dbReference type="GO" id="GO:0004674">
    <property type="term" value="F:protein serine/threonine kinase activity"/>
    <property type="evidence" value="ECO:0007669"/>
    <property type="project" value="UniProtKB-KW"/>
</dbReference>
<organism evidence="10">
    <name type="scientific">Brachypodium distachyon</name>
    <name type="common">Purple false brome</name>
    <name type="synonym">Trachynia distachya</name>
    <dbReference type="NCBI Taxonomy" id="15368"/>
    <lineage>
        <taxon>Eukaryota</taxon>
        <taxon>Viridiplantae</taxon>
        <taxon>Streptophyta</taxon>
        <taxon>Embryophyta</taxon>
        <taxon>Tracheophyta</taxon>
        <taxon>Spermatophyta</taxon>
        <taxon>Magnoliopsida</taxon>
        <taxon>Liliopsida</taxon>
        <taxon>Poales</taxon>
        <taxon>Poaceae</taxon>
        <taxon>BOP clade</taxon>
        <taxon>Pooideae</taxon>
        <taxon>Stipodae</taxon>
        <taxon>Brachypodieae</taxon>
        <taxon>Brachypodium</taxon>
    </lineage>
</organism>
<dbReference type="InterPro" id="IPR011009">
    <property type="entry name" value="Kinase-like_dom_sf"/>
</dbReference>
<dbReference type="Pfam" id="PF07714">
    <property type="entry name" value="PK_Tyr_Ser-Thr"/>
    <property type="match status" value="1"/>
</dbReference>
<evidence type="ECO:0000256" key="2">
    <source>
        <dbReference type="ARBA" id="ARBA00022527"/>
    </source>
</evidence>
<dbReference type="OrthoDB" id="64767at2759"/>
<dbReference type="GO" id="GO:0004672">
    <property type="term" value="F:protein kinase activity"/>
    <property type="evidence" value="ECO:0000318"/>
    <property type="project" value="GO_Central"/>
</dbReference>
<evidence type="ECO:0000259" key="9">
    <source>
        <dbReference type="PROSITE" id="PS50011"/>
    </source>
</evidence>
<dbReference type="InterPro" id="IPR051420">
    <property type="entry name" value="Ser_Thr_Kinases_DiverseReg"/>
</dbReference>
<evidence type="ECO:0000313" key="11">
    <source>
        <dbReference type="EnsemblPlants" id="PNT66766"/>
    </source>
</evidence>
<protein>
    <recommendedName>
        <fullName evidence="1">non-specific serine/threonine protein kinase</fullName>
        <ecNumber evidence="1">2.7.11.1</ecNumber>
    </recommendedName>
</protein>
<evidence type="ECO:0000313" key="12">
    <source>
        <dbReference type="Proteomes" id="UP000008810"/>
    </source>
</evidence>
<dbReference type="InParanoid" id="A0A2K2CXM0"/>
<keyword evidence="2" id="KW-0723">Serine/threonine-protein kinase</keyword>
<gene>
    <name evidence="10" type="ORF">BRADI_3g16758v3</name>
</gene>
<evidence type="ECO:0000256" key="5">
    <source>
        <dbReference type="ARBA" id="ARBA00022777"/>
    </source>
</evidence>
<comment type="catalytic activity">
    <reaction evidence="7">
        <text>L-threonyl-[protein] + ATP = O-phospho-L-threonyl-[protein] + ADP + H(+)</text>
        <dbReference type="Rhea" id="RHEA:46608"/>
        <dbReference type="Rhea" id="RHEA-COMP:11060"/>
        <dbReference type="Rhea" id="RHEA-COMP:11605"/>
        <dbReference type="ChEBI" id="CHEBI:15378"/>
        <dbReference type="ChEBI" id="CHEBI:30013"/>
        <dbReference type="ChEBI" id="CHEBI:30616"/>
        <dbReference type="ChEBI" id="CHEBI:61977"/>
        <dbReference type="ChEBI" id="CHEBI:456216"/>
        <dbReference type="EC" id="2.7.11.1"/>
    </reaction>
</comment>
<feature type="domain" description="Protein kinase" evidence="9">
    <location>
        <begin position="100"/>
        <end position="385"/>
    </location>
</feature>
<dbReference type="AlphaFoldDB" id="A0A2K2CXM0"/>
<keyword evidence="4" id="KW-0547">Nucleotide-binding</keyword>
<keyword evidence="6" id="KW-0067">ATP-binding</keyword>
<dbReference type="InterPro" id="IPR001245">
    <property type="entry name" value="Ser-Thr/Tyr_kinase_cat_dom"/>
</dbReference>
<dbReference type="EMBL" id="CM000882">
    <property type="protein sequence ID" value="PNT66766.1"/>
    <property type="molecule type" value="Genomic_DNA"/>
</dbReference>
<sequence>MRARLAAAESRKEHVSSCCPAGHVSTHHHGGDDLATVLIDPFGGGTPSTGIAISNVEVQVLKMNPGWKVSIRRCFGYSERSNRHPLIYNEQDVLNNLGDANAMSIINGGTWTSVLYRVQLPNQSRAVVVKKLQNEGGNAEYAGLTNQCQSEVNLLGSIHHNNIISLEDCFRESNFIVLVYNHKENGSLYQWLHNPADPPSWVHRGGFWTGRRGGASPLVPLKGSTTCTMDATTPSCTTTSTLPAYCLTLTSRPRSHASISHRSALPDMTSRCQSTSPLLSTCLATQLQVDVYSFGVVLPELVTGRVANKAIVDGHLAAWAGRHCNGLMENAGDFSGIVDMAIPDRARYLKEMAAVFKLGVDCTVKEPQERPSMHEVLYRLRNRGR</sequence>
<accession>A0A2K2CXM0</accession>
<dbReference type="GO" id="GO:0005524">
    <property type="term" value="F:ATP binding"/>
    <property type="evidence" value="ECO:0007669"/>
    <property type="project" value="UniProtKB-KW"/>
</dbReference>
<dbReference type="PANTHER" id="PTHR48005:SF15">
    <property type="entry name" value="PROTEIN KINASE DOMAIN-CONTAINING PROTEIN"/>
    <property type="match status" value="1"/>
</dbReference>
<dbReference type="PANTHER" id="PTHR48005">
    <property type="entry name" value="LEUCINE RICH REPEAT KINASE 2"/>
    <property type="match status" value="1"/>
</dbReference>
<evidence type="ECO:0000256" key="3">
    <source>
        <dbReference type="ARBA" id="ARBA00022679"/>
    </source>
</evidence>
<proteinExistence type="predicted"/>
<dbReference type="Proteomes" id="UP000008810">
    <property type="component" value="Chromosome 3"/>
</dbReference>
<reference evidence="11" key="3">
    <citation type="submission" date="2018-08" db="UniProtKB">
        <authorList>
            <consortium name="EnsemblPlants"/>
        </authorList>
    </citation>
    <scope>IDENTIFICATION</scope>
    <source>
        <strain evidence="11">cv. Bd21</strain>
    </source>
</reference>